<feature type="transmembrane region" description="Helical" evidence="2">
    <location>
        <begin position="278"/>
        <end position="298"/>
    </location>
</feature>
<reference evidence="3" key="1">
    <citation type="journal article" date="2014" name="Int. J. Syst. Evol. Microbiol.">
        <title>Complete genome sequence of Corynebacterium casei LMG S-19264T (=DSM 44701T), isolated from a smear-ripened cheese.</title>
        <authorList>
            <consortium name="US DOE Joint Genome Institute (JGI-PGF)"/>
            <person name="Walter F."/>
            <person name="Albersmeier A."/>
            <person name="Kalinowski J."/>
            <person name="Ruckert C."/>
        </authorList>
    </citation>
    <scope>NUCLEOTIDE SEQUENCE</scope>
    <source>
        <strain evidence="3">CGMCC 4.3508</strain>
    </source>
</reference>
<dbReference type="Gene3D" id="1.20.1250.20">
    <property type="entry name" value="MFS general substrate transporter like domains"/>
    <property type="match status" value="2"/>
</dbReference>
<organism evidence="3 4">
    <name type="scientific">Nocardia jinanensis</name>
    <dbReference type="NCBI Taxonomy" id="382504"/>
    <lineage>
        <taxon>Bacteria</taxon>
        <taxon>Bacillati</taxon>
        <taxon>Actinomycetota</taxon>
        <taxon>Actinomycetes</taxon>
        <taxon>Mycobacteriales</taxon>
        <taxon>Nocardiaceae</taxon>
        <taxon>Nocardia</taxon>
    </lineage>
</organism>
<feature type="transmembrane region" description="Helical" evidence="2">
    <location>
        <begin position="172"/>
        <end position="192"/>
    </location>
</feature>
<keyword evidence="2" id="KW-1133">Transmembrane helix</keyword>
<dbReference type="GO" id="GO:0005886">
    <property type="term" value="C:plasma membrane"/>
    <property type="evidence" value="ECO:0007669"/>
    <property type="project" value="TreeGrafter"/>
</dbReference>
<accession>A0A917RTX8</accession>
<feature type="transmembrane region" description="Helical" evidence="2">
    <location>
        <begin position="226"/>
        <end position="248"/>
    </location>
</feature>
<feature type="transmembrane region" description="Helical" evidence="2">
    <location>
        <begin position="146"/>
        <end position="166"/>
    </location>
</feature>
<name>A0A917RTX8_9NOCA</name>
<evidence type="ECO:0000256" key="1">
    <source>
        <dbReference type="SAM" id="MobiDB-lite"/>
    </source>
</evidence>
<dbReference type="InterPro" id="IPR010645">
    <property type="entry name" value="MFS_4"/>
</dbReference>
<feature type="region of interest" description="Disordered" evidence="1">
    <location>
        <begin position="1"/>
        <end position="20"/>
    </location>
</feature>
<keyword evidence="2" id="KW-0472">Membrane</keyword>
<reference evidence="3" key="2">
    <citation type="submission" date="2020-09" db="EMBL/GenBank/DDBJ databases">
        <authorList>
            <person name="Sun Q."/>
            <person name="Zhou Y."/>
        </authorList>
    </citation>
    <scope>NUCLEOTIDE SEQUENCE</scope>
    <source>
        <strain evidence="3">CGMCC 4.3508</strain>
    </source>
</reference>
<dbReference type="PANTHER" id="PTHR23537">
    <property type="match status" value="1"/>
</dbReference>
<evidence type="ECO:0000256" key="2">
    <source>
        <dbReference type="SAM" id="Phobius"/>
    </source>
</evidence>
<feature type="transmembrane region" description="Helical" evidence="2">
    <location>
        <begin position="117"/>
        <end position="134"/>
    </location>
</feature>
<proteinExistence type="predicted"/>
<feature type="transmembrane region" description="Helical" evidence="2">
    <location>
        <begin position="89"/>
        <end position="111"/>
    </location>
</feature>
<evidence type="ECO:0000313" key="4">
    <source>
        <dbReference type="Proteomes" id="UP000638263"/>
    </source>
</evidence>
<feature type="transmembrane region" description="Helical" evidence="2">
    <location>
        <begin position="304"/>
        <end position="326"/>
    </location>
</feature>
<feature type="region of interest" description="Disordered" evidence="1">
    <location>
        <begin position="392"/>
        <end position="423"/>
    </location>
</feature>
<comment type="caution">
    <text evidence="3">The sequence shown here is derived from an EMBL/GenBank/DDBJ whole genome shotgun (WGS) entry which is preliminary data.</text>
</comment>
<keyword evidence="2" id="KW-0812">Transmembrane</keyword>
<gene>
    <name evidence="3" type="ORF">GCM10011588_53750</name>
</gene>
<evidence type="ECO:0000313" key="3">
    <source>
        <dbReference type="EMBL" id="GGL32188.1"/>
    </source>
</evidence>
<feature type="transmembrane region" description="Helical" evidence="2">
    <location>
        <begin position="21"/>
        <end position="41"/>
    </location>
</feature>
<dbReference type="EMBL" id="BMMH01000013">
    <property type="protein sequence ID" value="GGL32188.1"/>
    <property type="molecule type" value="Genomic_DNA"/>
</dbReference>
<dbReference type="SUPFAM" id="SSF103473">
    <property type="entry name" value="MFS general substrate transporter"/>
    <property type="match status" value="1"/>
</dbReference>
<feature type="transmembrane region" description="Helical" evidence="2">
    <location>
        <begin position="366"/>
        <end position="385"/>
    </location>
</feature>
<dbReference type="InterPro" id="IPR036259">
    <property type="entry name" value="MFS_trans_sf"/>
</dbReference>
<sequence>MQDMTDRTVTRSRRPTLRGPSVGAAAAAGLAAAMGIGRFVFTPLLPIMTGSAGITAGAGAVIATGNYAGYLTGALLLARRPQWNVRSMFLVWSVLLVASEAAMAATAQVAILTGLRFIAGTASAAIFIACAATVAHHRNEGASPGIAFAGVGAGIAVTGIYTLLAAPHLSWQGLWLGSAILTALLLIPALLLDIRTETGRTGRADDTEHGAEAPSRRALRLLSASYFAEGVGYIIVGTFLVAAVAGNGSSSAEALVWTLVGLCAMPATVAWHRMAHIFGTGPTLAAALGLQAAGTAVAAVSGSIAAAVVTAVTFGATFMAVVVLTLDFAHQLHATRAAAVLTATYAVGQVTGPLIVIPVLGTDFATAFTIAAMIIALSAILALAASRTHRHCNDPGAGPGSRPRADPQHPAQPADFRSRTPLR</sequence>
<feature type="transmembrane region" description="Helical" evidence="2">
    <location>
        <begin position="338"/>
        <end position="360"/>
    </location>
</feature>
<dbReference type="Proteomes" id="UP000638263">
    <property type="component" value="Unassembled WGS sequence"/>
</dbReference>
<dbReference type="AlphaFoldDB" id="A0A917RTX8"/>
<feature type="transmembrane region" description="Helical" evidence="2">
    <location>
        <begin position="53"/>
        <end position="77"/>
    </location>
</feature>
<protein>
    <submittedName>
        <fullName evidence="3">MFS transporter</fullName>
    </submittedName>
</protein>
<feature type="transmembrane region" description="Helical" evidence="2">
    <location>
        <begin position="254"/>
        <end position="271"/>
    </location>
</feature>
<dbReference type="Pfam" id="PF06779">
    <property type="entry name" value="MFS_4"/>
    <property type="match status" value="1"/>
</dbReference>
<dbReference type="PANTHER" id="PTHR23537:SF1">
    <property type="entry name" value="SUGAR TRANSPORTER"/>
    <property type="match status" value="1"/>
</dbReference>
<keyword evidence="4" id="KW-1185">Reference proteome</keyword>